<accession>A0AAN8GMA3</accession>
<proteinExistence type="predicted"/>
<dbReference type="Proteomes" id="UP001335648">
    <property type="component" value="Unassembled WGS sequence"/>
</dbReference>
<comment type="caution">
    <text evidence="1">The sequence shown here is derived from an EMBL/GenBank/DDBJ whole genome shotgun (WGS) entry which is preliminary data.</text>
</comment>
<protein>
    <submittedName>
        <fullName evidence="1">Uncharacterized protein</fullName>
    </submittedName>
</protein>
<dbReference type="AlphaFoldDB" id="A0AAN8GMA3"/>
<reference evidence="1 2" key="1">
    <citation type="journal article" date="2023" name="Mol. Biol. Evol.">
        <title>Genomics of Secondarily Temperate Adaptation in the Only Non-Antarctic Icefish.</title>
        <authorList>
            <person name="Rivera-Colon A.G."/>
            <person name="Rayamajhi N."/>
            <person name="Minhas B.F."/>
            <person name="Madrigal G."/>
            <person name="Bilyk K.T."/>
            <person name="Yoon V."/>
            <person name="Hune M."/>
            <person name="Gregory S."/>
            <person name="Cheng C.H.C."/>
            <person name="Catchen J.M."/>
        </authorList>
    </citation>
    <scope>NUCLEOTIDE SEQUENCE [LARGE SCALE GENOMIC DNA]</scope>
    <source>
        <strain evidence="1">JC2023a</strain>
    </source>
</reference>
<gene>
    <name evidence="1" type="ORF">CesoFtcFv8_018166</name>
</gene>
<evidence type="ECO:0000313" key="2">
    <source>
        <dbReference type="Proteomes" id="UP001335648"/>
    </source>
</evidence>
<name>A0AAN8GMA3_9TELE</name>
<evidence type="ECO:0000313" key="1">
    <source>
        <dbReference type="EMBL" id="KAK5884331.1"/>
    </source>
</evidence>
<dbReference type="EMBL" id="JAULUE010002060">
    <property type="protein sequence ID" value="KAK5884331.1"/>
    <property type="molecule type" value="Genomic_DNA"/>
</dbReference>
<keyword evidence="2" id="KW-1185">Reference proteome</keyword>
<organism evidence="1 2">
    <name type="scientific">Champsocephalus esox</name>
    <name type="common">pike icefish</name>
    <dbReference type="NCBI Taxonomy" id="159716"/>
    <lineage>
        <taxon>Eukaryota</taxon>
        <taxon>Metazoa</taxon>
        <taxon>Chordata</taxon>
        <taxon>Craniata</taxon>
        <taxon>Vertebrata</taxon>
        <taxon>Euteleostomi</taxon>
        <taxon>Actinopterygii</taxon>
        <taxon>Neopterygii</taxon>
        <taxon>Teleostei</taxon>
        <taxon>Neoteleostei</taxon>
        <taxon>Acanthomorphata</taxon>
        <taxon>Eupercaria</taxon>
        <taxon>Perciformes</taxon>
        <taxon>Notothenioidei</taxon>
        <taxon>Channichthyidae</taxon>
        <taxon>Champsocephalus</taxon>
    </lineage>
</organism>
<sequence length="81" mass="9157">MTCCGLEGNAFLTSRKKFYWTGSRDLLETVEREEMICSIRPAGWLLLRVECVLSGVTSTNGPFLNSERIMPAHIKHLIKSL</sequence>